<dbReference type="eggNOG" id="KOG2539">
    <property type="taxonomic scope" value="Eukaryota"/>
</dbReference>
<reference evidence="9 10" key="1">
    <citation type="journal article" date="2007" name="Nat. Biotechnol.">
        <title>Genome sequence of the lignocellulose-bioconverting and xylose-fermenting yeast Pichia stipitis.</title>
        <authorList>
            <person name="Jeffries T.W."/>
            <person name="Grigoriev I.V."/>
            <person name="Grimwood J."/>
            <person name="Laplaza J.M."/>
            <person name="Aerts A."/>
            <person name="Salamov A."/>
            <person name="Schmutz J."/>
            <person name="Lindquist E."/>
            <person name="Dehal P."/>
            <person name="Shapiro H."/>
            <person name="Jin Y.S."/>
            <person name="Passoth V."/>
            <person name="Richardson P.M."/>
        </authorList>
    </citation>
    <scope>NUCLEOTIDE SEQUENCE [LARGE SCALE GENOMIC DNA]</scope>
    <source>
        <strain evidence="10">ATCC 58785 / CBS 6054 / NBRC 10063 / NRRL Y-11545</strain>
    </source>
</reference>
<dbReference type="Proteomes" id="UP000002258">
    <property type="component" value="Chromosome 1"/>
</dbReference>
<dbReference type="InterPro" id="IPR052571">
    <property type="entry name" value="Mt_RNA_Methyltransferase"/>
</dbReference>
<sequence length="708" mass="81355">MSPFRNADGSFIKGETSEEARLHDLTLEGRVDKSTTQIPDEIAKAINNNILRLNIPDKLRERAAQIYQSLSRDQIQKAPQTSLDCDAHIAALFLQDYSHSRQVLLELQKRVGKEKFNPQHILDIGYGPATGIVALNEIMGPEWVPQEKEAYIIGRNNHQMKKRAKIILSRQLNEHFEVEAGANFAENNELEVEDEEAFIETEINEQIEEEQEEEEDYVGAIDTSAISLRTRLRDSLPVSKSYDLIMVNHSLLTREFKFPKDIDDNIYMILRLLKPGGHLVLVERGNAVGFETIARARQIMIRPESYANEVGKIPRPYIKGSTIKPQRLRKEDQIISDEDIEFEQKLLEQYELENLEESEEIKLKQLEEEVEVQDASEFEKELNEKYGEPTEEELKFEFEDSDEFEVLPVDHEPAISGTGSELGSESVDYHISILAPCPHHRKCPLQIGDPKYYKIPNHKHRLNFCSFNKVVQRPRYTMELKKGRRLATTWDKTSEDGFGLDRLSKKTLQSLEGSGRPGGVNTENGSYSYLIAQRSLNDVETIKKIESDRSYNNYDVQNKLDVNNWARIIQKPAKIKKNVKLTVCSAAGNIEVWQIPKSVGKQEYHDARKVDRGDTWALGKKSVVIKNSITDKIRDKLDVLSKTQKKTFLKEQRKKQWKKKTSASEDDFMDDVFSMTDSIATELENSKKYQAKGRRANYDVDPRSFDGK</sequence>
<dbReference type="KEGG" id="pic:PICST_86479"/>
<evidence type="ECO:0000256" key="3">
    <source>
        <dbReference type="ARBA" id="ARBA00022946"/>
    </source>
</evidence>
<evidence type="ECO:0000313" key="10">
    <source>
        <dbReference type="Proteomes" id="UP000002258"/>
    </source>
</evidence>
<dbReference type="GO" id="GO:0003735">
    <property type="term" value="F:structural constituent of ribosome"/>
    <property type="evidence" value="ECO:0007669"/>
    <property type="project" value="EnsemblFungi"/>
</dbReference>
<dbReference type="InterPro" id="IPR015324">
    <property type="entry name" value="Ribosomal_Rsm22-like"/>
</dbReference>
<dbReference type="InterPro" id="IPR029063">
    <property type="entry name" value="SAM-dependent_MTases_sf"/>
</dbReference>
<evidence type="ECO:0000256" key="1">
    <source>
        <dbReference type="ARBA" id="ARBA00004173"/>
    </source>
</evidence>
<dbReference type="Pfam" id="PF09243">
    <property type="entry name" value="Rsm22"/>
    <property type="match status" value="2"/>
</dbReference>
<dbReference type="SUPFAM" id="SSF53335">
    <property type="entry name" value="S-adenosyl-L-methionine-dependent methyltransferases"/>
    <property type="match status" value="1"/>
</dbReference>
<comment type="subcellular location">
    <subcellularLocation>
        <location evidence="1">Mitochondrion</location>
    </subcellularLocation>
</comment>
<comment type="function">
    <text evidence="7">Mitochondrial ribosome (mitoribosome) assembly factor. Binds at the interface of the head and body domains of the mitochondrial small ribosomal subunit (mt-SSU), occluding the mRNA channel and preventing compaction of the head domain towards the body. Probable inactive methyltransferase: retains the characteristic folding and ability to bind S-adenosyl-L-methionine, but it probably lost its methyltransferase activity.</text>
</comment>
<dbReference type="InParanoid" id="A3GFX7"/>
<dbReference type="RefSeq" id="XP_001387443.2">
    <property type="nucleotide sequence ID" value="XM_001387406.1"/>
</dbReference>
<dbReference type="AlphaFoldDB" id="A3GFX7"/>
<feature type="coiled-coil region" evidence="8">
    <location>
        <begin position="340"/>
        <end position="376"/>
    </location>
</feature>
<evidence type="ECO:0000256" key="8">
    <source>
        <dbReference type="SAM" id="Coils"/>
    </source>
</evidence>
<proteinExistence type="predicted"/>
<keyword evidence="10" id="KW-1185">Reference proteome</keyword>
<evidence type="ECO:0000313" key="9">
    <source>
        <dbReference type="EMBL" id="EAZ63420.2"/>
    </source>
</evidence>
<name>A3GFX7_PICST</name>
<dbReference type="GO" id="GO:0046872">
    <property type="term" value="F:metal ion binding"/>
    <property type="evidence" value="ECO:0007669"/>
    <property type="project" value="UniProtKB-KW"/>
</dbReference>
<dbReference type="HOGENOM" id="CLU_024759_0_0_1"/>
<gene>
    <name evidence="9" type="primary">RSM22</name>
    <name evidence="9" type="ORF">PICST_86479</name>
</gene>
<dbReference type="PIRSF" id="PIRSF007797">
    <property type="entry name" value="RSM22"/>
    <property type="match status" value="1"/>
</dbReference>
<dbReference type="GO" id="GO:0005763">
    <property type="term" value="C:mitochondrial small ribosomal subunit"/>
    <property type="evidence" value="ECO:0007669"/>
    <property type="project" value="EnsemblFungi"/>
</dbReference>
<dbReference type="STRING" id="322104.A3GFX7"/>
<keyword evidence="2" id="KW-0479">Metal-binding</keyword>
<dbReference type="OMA" id="HRKCPLQ"/>
<dbReference type="FunCoup" id="A3GFX7">
    <property type="interactions" value="325"/>
</dbReference>
<keyword evidence="6" id="KW-0496">Mitochondrion</keyword>
<dbReference type="InterPro" id="IPR016522">
    <property type="entry name" value="RSM22_mit_bud"/>
</dbReference>
<dbReference type="GO" id="GO:0006412">
    <property type="term" value="P:translation"/>
    <property type="evidence" value="ECO:0007669"/>
    <property type="project" value="InterPro"/>
</dbReference>
<protein>
    <submittedName>
        <fullName evidence="9">Mitochondrial ribosome small subunit component</fullName>
    </submittedName>
</protein>
<evidence type="ECO:0000256" key="5">
    <source>
        <dbReference type="ARBA" id="ARBA00023014"/>
    </source>
</evidence>
<accession>A3GFX7</accession>
<keyword evidence="4" id="KW-0408">Iron</keyword>
<dbReference type="GO" id="GO:0051539">
    <property type="term" value="F:4 iron, 4 sulfur cluster binding"/>
    <property type="evidence" value="ECO:0007669"/>
    <property type="project" value="EnsemblFungi"/>
</dbReference>
<evidence type="ECO:0000256" key="2">
    <source>
        <dbReference type="ARBA" id="ARBA00022723"/>
    </source>
</evidence>
<keyword evidence="8" id="KW-0175">Coiled coil</keyword>
<dbReference type="EMBL" id="AAVQ01000001">
    <property type="protein sequence ID" value="EAZ63420.2"/>
    <property type="molecule type" value="Genomic_DNA"/>
</dbReference>
<organism evidence="9 10">
    <name type="scientific">Scheffersomyces stipitis (strain ATCC 58785 / CBS 6054 / NBRC 10063 / NRRL Y-11545)</name>
    <name type="common">Yeast</name>
    <name type="synonym">Pichia stipitis</name>
    <dbReference type="NCBI Taxonomy" id="322104"/>
    <lineage>
        <taxon>Eukaryota</taxon>
        <taxon>Fungi</taxon>
        <taxon>Dikarya</taxon>
        <taxon>Ascomycota</taxon>
        <taxon>Saccharomycotina</taxon>
        <taxon>Pichiomycetes</taxon>
        <taxon>Debaryomycetaceae</taxon>
        <taxon>Scheffersomyces</taxon>
    </lineage>
</organism>
<comment type="caution">
    <text evidence="9">The sequence shown here is derived from an EMBL/GenBank/DDBJ whole genome shotgun (WGS) entry which is preliminary data.</text>
</comment>
<evidence type="ECO:0000256" key="6">
    <source>
        <dbReference type="ARBA" id="ARBA00023128"/>
    </source>
</evidence>
<dbReference type="OrthoDB" id="421327at2759"/>
<evidence type="ECO:0000256" key="7">
    <source>
        <dbReference type="ARBA" id="ARBA00045681"/>
    </source>
</evidence>
<keyword evidence="3" id="KW-0809">Transit peptide</keyword>
<keyword evidence="5" id="KW-0411">Iron-sulfur</keyword>
<dbReference type="PANTHER" id="PTHR13184:SF5">
    <property type="entry name" value="METHYLTRANSFERASE-LIKE PROTEIN 17, MITOCHONDRIAL"/>
    <property type="match status" value="1"/>
</dbReference>
<evidence type="ECO:0000256" key="4">
    <source>
        <dbReference type="ARBA" id="ARBA00023004"/>
    </source>
</evidence>
<dbReference type="GeneID" id="4851176"/>
<dbReference type="GO" id="GO:0008168">
    <property type="term" value="F:methyltransferase activity"/>
    <property type="evidence" value="ECO:0007669"/>
    <property type="project" value="InterPro"/>
</dbReference>
<dbReference type="PANTHER" id="PTHR13184">
    <property type="entry name" value="37S RIBOSOMAL PROTEIN S22"/>
    <property type="match status" value="1"/>
</dbReference>
<dbReference type="GO" id="GO:0180026">
    <property type="term" value="P:mitochondrial small ribosomal subunit assembly"/>
    <property type="evidence" value="ECO:0007669"/>
    <property type="project" value="EnsemblFungi"/>
</dbReference>